<reference evidence="2" key="1">
    <citation type="journal article" date="2018" name="Gigascience">
        <title>Genome assembly of the Pink Ipe (Handroanthus impetiginosus, Bignoniaceae), a highly valued, ecologically keystone Neotropical timber forest tree.</title>
        <authorList>
            <person name="Silva-Junior O.B."/>
            <person name="Grattapaglia D."/>
            <person name="Novaes E."/>
            <person name="Collevatti R.G."/>
        </authorList>
    </citation>
    <scope>NUCLEOTIDE SEQUENCE [LARGE SCALE GENOMIC DNA]</scope>
    <source>
        <strain evidence="2">cv. UFG-1</strain>
    </source>
</reference>
<evidence type="ECO:0000313" key="2">
    <source>
        <dbReference type="Proteomes" id="UP000231279"/>
    </source>
</evidence>
<gene>
    <name evidence="1" type="ORF">CDL12_29958</name>
</gene>
<dbReference type="AlphaFoldDB" id="A0A2G9FXB4"/>
<organism evidence="1 2">
    <name type="scientific">Handroanthus impetiginosus</name>
    <dbReference type="NCBI Taxonomy" id="429701"/>
    <lineage>
        <taxon>Eukaryota</taxon>
        <taxon>Viridiplantae</taxon>
        <taxon>Streptophyta</taxon>
        <taxon>Embryophyta</taxon>
        <taxon>Tracheophyta</taxon>
        <taxon>Spermatophyta</taxon>
        <taxon>Magnoliopsida</taxon>
        <taxon>eudicotyledons</taxon>
        <taxon>Gunneridae</taxon>
        <taxon>Pentapetalae</taxon>
        <taxon>asterids</taxon>
        <taxon>lamiids</taxon>
        <taxon>Lamiales</taxon>
        <taxon>Bignoniaceae</taxon>
        <taxon>Crescentiina</taxon>
        <taxon>Tabebuia alliance</taxon>
        <taxon>Handroanthus</taxon>
    </lineage>
</organism>
<sequence>MPDLKPLLVILLPTTPLLKPRVTINPSTRNINHQIHRCQRCQEVEKRIQMSLVKRLSGRCPFVRFRLIRRRIYGIGQRLGRGCGGG</sequence>
<dbReference type="EMBL" id="NKXS01009453">
    <property type="protein sequence ID" value="PIM97571.1"/>
    <property type="molecule type" value="Genomic_DNA"/>
</dbReference>
<protein>
    <submittedName>
        <fullName evidence="1">Uncharacterized protein</fullName>
    </submittedName>
</protein>
<dbReference type="Proteomes" id="UP000231279">
    <property type="component" value="Unassembled WGS sequence"/>
</dbReference>
<name>A0A2G9FXB4_9LAMI</name>
<proteinExistence type="predicted"/>
<accession>A0A2G9FXB4</accession>
<keyword evidence="2" id="KW-1185">Reference proteome</keyword>
<evidence type="ECO:0000313" key="1">
    <source>
        <dbReference type="EMBL" id="PIM97571.1"/>
    </source>
</evidence>
<comment type="caution">
    <text evidence="1">The sequence shown here is derived from an EMBL/GenBank/DDBJ whole genome shotgun (WGS) entry which is preliminary data.</text>
</comment>